<dbReference type="InterPro" id="IPR007627">
    <property type="entry name" value="RNA_pol_sigma70_r2"/>
</dbReference>
<dbReference type="Gene3D" id="1.10.1740.10">
    <property type="match status" value="1"/>
</dbReference>
<keyword evidence="3 6" id="KW-0731">Sigma factor</keyword>
<keyword evidence="4 6" id="KW-0238">DNA-binding</keyword>
<accession>A0A150PC19</accession>
<dbReference type="InterPro" id="IPR013249">
    <property type="entry name" value="RNA_pol_sigma70_r4_t2"/>
</dbReference>
<keyword evidence="2 6" id="KW-0805">Transcription regulation</keyword>
<dbReference type="GO" id="GO:0006352">
    <property type="term" value="P:DNA-templated transcription initiation"/>
    <property type="evidence" value="ECO:0007669"/>
    <property type="project" value="InterPro"/>
</dbReference>
<dbReference type="PANTHER" id="PTHR43133:SF8">
    <property type="entry name" value="RNA POLYMERASE SIGMA FACTOR HI_1459-RELATED"/>
    <property type="match status" value="1"/>
</dbReference>
<dbReference type="GO" id="GO:0003677">
    <property type="term" value="F:DNA binding"/>
    <property type="evidence" value="ECO:0007669"/>
    <property type="project" value="UniProtKB-KW"/>
</dbReference>
<evidence type="ECO:0000256" key="3">
    <source>
        <dbReference type="ARBA" id="ARBA00023082"/>
    </source>
</evidence>
<dbReference type="InterPro" id="IPR014284">
    <property type="entry name" value="RNA_pol_sigma-70_dom"/>
</dbReference>
<name>A0A150PC19_SORCE</name>
<dbReference type="CDD" id="cd06171">
    <property type="entry name" value="Sigma70_r4"/>
    <property type="match status" value="1"/>
</dbReference>
<comment type="caution">
    <text evidence="10">The sequence shown here is derived from an EMBL/GenBank/DDBJ whole genome shotgun (WGS) entry which is preliminary data.</text>
</comment>
<evidence type="ECO:0000256" key="6">
    <source>
        <dbReference type="RuleBase" id="RU000716"/>
    </source>
</evidence>
<evidence type="ECO:0000256" key="4">
    <source>
        <dbReference type="ARBA" id="ARBA00023125"/>
    </source>
</evidence>
<sequence length="194" mass="21895">MRTSPHTSFLDRLLAELPCLLRAARRLTRSEQDAEDLAQATIVRAIERHADLRDEGRMRAWLLRIERSVLLNATRGARQRLEVIEGGRGAESVPEPQGDLEAELVERGFADEVERALARLPPEWREALLLREVEDLSYEEIADLQGCPVGTVRSRLSRARLALIEGLSERREESSWQGATASGSRTFRRGTTAR</sequence>
<evidence type="ECO:0000259" key="9">
    <source>
        <dbReference type="Pfam" id="PF08281"/>
    </source>
</evidence>
<dbReference type="Proteomes" id="UP000075420">
    <property type="component" value="Unassembled WGS sequence"/>
</dbReference>
<dbReference type="SUPFAM" id="SSF88659">
    <property type="entry name" value="Sigma3 and sigma4 domains of RNA polymerase sigma factors"/>
    <property type="match status" value="1"/>
</dbReference>
<comment type="similarity">
    <text evidence="1 6">Belongs to the sigma-70 factor family. ECF subfamily.</text>
</comment>
<dbReference type="InterPro" id="IPR013325">
    <property type="entry name" value="RNA_pol_sigma_r2"/>
</dbReference>
<gene>
    <name evidence="10" type="ORF">BE08_38320</name>
</gene>
<feature type="region of interest" description="Disordered" evidence="7">
    <location>
        <begin position="173"/>
        <end position="194"/>
    </location>
</feature>
<dbReference type="Gene3D" id="1.10.10.10">
    <property type="entry name" value="Winged helix-like DNA-binding domain superfamily/Winged helix DNA-binding domain"/>
    <property type="match status" value="1"/>
</dbReference>
<evidence type="ECO:0000256" key="2">
    <source>
        <dbReference type="ARBA" id="ARBA00023015"/>
    </source>
</evidence>
<dbReference type="Pfam" id="PF08281">
    <property type="entry name" value="Sigma70_r4_2"/>
    <property type="match status" value="1"/>
</dbReference>
<proteinExistence type="inferred from homology"/>
<organism evidence="10 11">
    <name type="scientific">Sorangium cellulosum</name>
    <name type="common">Polyangium cellulosum</name>
    <dbReference type="NCBI Taxonomy" id="56"/>
    <lineage>
        <taxon>Bacteria</taxon>
        <taxon>Pseudomonadati</taxon>
        <taxon>Myxococcota</taxon>
        <taxon>Polyangia</taxon>
        <taxon>Polyangiales</taxon>
        <taxon>Polyangiaceae</taxon>
        <taxon>Sorangium</taxon>
    </lineage>
</organism>
<dbReference type="NCBIfam" id="TIGR02937">
    <property type="entry name" value="sigma70-ECF"/>
    <property type="match status" value="1"/>
</dbReference>
<evidence type="ECO:0000256" key="7">
    <source>
        <dbReference type="SAM" id="MobiDB-lite"/>
    </source>
</evidence>
<keyword evidence="5 6" id="KW-0804">Transcription</keyword>
<evidence type="ECO:0000256" key="5">
    <source>
        <dbReference type="ARBA" id="ARBA00023163"/>
    </source>
</evidence>
<dbReference type="GO" id="GO:0016987">
    <property type="term" value="F:sigma factor activity"/>
    <property type="evidence" value="ECO:0007669"/>
    <property type="project" value="UniProtKB-KW"/>
</dbReference>
<dbReference type="InterPro" id="IPR000838">
    <property type="entry name" value="RNA_pol_sigma70_ECF_CS"/>
</dbReference>
<protein>
    <recommendedName>
        <fullName evidence="6">RNA polymerase sigma factor</fullName>
    </recommendedName>
</protein>
<dbReference type="PROSITE" id="PS01063">
    <property type="entry name" value="SIGMA70_ECF"/>
    <property type="match status" value="1"/>
</dbReference>
<dbReference type="PANTHER" id="PTHR43133">
    <property type="entry name" value="RNA POLYMERASE ECF-TYPE SIGMA FACTO"/>
    <property type="match status" value="1"/>
</dbReference>
<feature type="domain" description="RNA polymerase sigma factor 70 region 4 type 2" evidence="9">
    <location>
        <begin position="111"/>
        <end position="163"/>
    </location>
</feature>
<evidence type="ECO:0000256" key="1">
    <source>
        <dbReference type="ARBA" id="ARBA00010641"/>
    </source>
</evidence>
<dbReference type="InterPro" id="IPR039425">
    <property type="entry name" value="RNA_pol_sigma-70-like"/>
</dbReference>
<feature type="compositionally biased region" description="Polar residues" evidence="7">
    <location>
        <begin position="175"/>
        <end position="185"/>
    </location>
</feature>
<reference evidence="10 11" key="1">
    <citation type="submission" date="2014-02" db="EMBL/GenBank/DDBJ databases">
        <title>The small core and large imbalanced accessory genome model reveals a collaborative survival strategy of Sorangium cellulosum strains in nature.</title>
        <authorList>
            <person name="Han K."/>
            <person name="Peng R."/>
            <person name="Blom J."/>
            <person name="Li Y.-Z."/>
        </authorList>
    </citation>
    <scope>NUCLEOTIDE SEQUENCE [LARGE SCALE GENOMIC DNA]</scope>
    <source>
        <strain evidence="10 11">So0157-25</strain>
    </source>
</reference>
<dbReference type="AlphaFoldDB" id="A0A150PC19"/>
<dbReference type="EMBL" id="JELY01002230">
    <property type="protein sequence ID" value="KYF53214.1"/>
    <property type="molecule type" value="Genomic_DNA"/>
</dbReference>
<evidence type="ECO:0000313" key="10">
    <source>
        <dbReference type="EMBL" id="KYF53214.1"/>
    </source>
</evidence>
<evidence type="ECO:0000313" key="11">
    <source>
        <dbReference type="Proteomes" id="UP000075420"/>
    </source>
</evidence>
<dbReference type="InterPro" id="IPR036388">
    <property type="entry name" value="WH-like_DNA-bd_sf"/>
</dbReference>
<feature type="domain" description="RNA polymerase sigma-70 region 2" evidence="8">
    <location>
        <begin position="17"/>
        <end position="78"/>
    </location>
</feature>
<dbReference type="SUPFAM" id="SSF88946">
    <property type="entry name" value="Sigma2 domain of RNA polymerase sigma factors"/>
    <property type="match status" value="1"/>
</dbReference>
<dbReference type="Pfam" id="PF04542">
    <property type="entry name" value="Sigma70_r2"/>
    <property type="match status" value="1"/>
</dbReference>
<dbReference type="InterPro" id="IPR013324">
    <property type="entry name" value="RNA_pol_sigma_r3/r4-like"/>
</dbReference>
<evidence type="ECO:0000259" key="8">
    <source>
        <dbReference type="Pfam" id="PF04542"/>
    </source>
</evidence>